<dbReference type="VEuPathDB" id="FungiDB:A1O7_02852"/>
<feature type="region of interest" description="Disordered" evidence="1">
    <location>
        <begin position="49"/>
        <end position="68"/>
    </location>
</feature>
<gene>
    <name evidence="2" type="ORF">A1O7_02852</name>
</gene>
<dbReference type="GO" id="GO:0003676">
    <property type="term" value="F:nucleic acid binding"/>
    <property type="evidence" value="ECO:0007669"/>
    <property type="project" value="InterPro"/>
</dbReference>
<dbReference type="EMBL" id="AMGW01000002">
    <property type="protein sequence ID" value="EXJ62417.1"/>
    <property type="molecule type" value="Genomic_DNA"/>
</dbReference>
<dbReference type="GeneID" id="19177456"/>
<proteinExistence type="predicted"/>
<feature type="region of interest" description="Disordered" evidence="1">
    <location>
        <begin position="835"/>
        <end position="897"/>
    </location>
</feature>
<dbReference type="Gene3D" id="3.30.420.10">
    <property type="entry name" value="Ribonuclease H-like superfamily/Ribonuclease H"/>
    <property type="match status" value="1"/>
</dbReference>
<name>W9W2Y2_9EURO</name>
<dbReference type="OrthoDB" id="1920326at2759"/>
<feature type="region of interest" description="Disordered" evidence="1">
    <location>
        <begin position="1"/>
        <end position="40"/>
    </location>
</feature>
<feature type="compositionally biased region" description="Low complexity" evidence="1">
    <location>
        <begin position="1"/>
        <end position="11"/>
    </location>
</feature>
<dbReference type="AlphaFoldDB" id="W9W2Y2"/>
<dbReference type="STRING" id="1182544.W9W2Y2"/>
<evidence type="ECO:0000313" key="3">
    <source>
        <dbReference type="Proteomes" id="UP000019473"/>
    </source>
</evidence>
<accession>W9W2Y2</accession>
<feature type="compositionally biased region" description="Polar residues" evidence="1">
    <location>
        <begin position="49"/>
        <end position="60"/>
    </location>
</feature>
<dbReference type="InterPro" id="IPR012337">
    <property type="entry name" value="RNaseH-like_sf"/>
</dbReference>
<evidence type="ECO:0000256" key="1">
    <source>
        <dbReference type="SAM" id="MobiDB-lite"/>
    </source>
</evidence>
<organism evidence="2 3">
    <name type="scientific">Cladophialophora yegresii CBS 114405</name>
    <dbReference type="NCBI Taxonomy" id="1182544"/>
    <lineage>
        <taxon>Eukaryota</taxon>
        <taxon>Fungi</taxon>
        <taxon>Dikarya</taxon>
        <taxon>Ascomycota</taxon>
        <taxon>Pezizomycotina</taxon>
        <taxon>Eurotiomycetes</taxon>
        <taxon>Chaetothyriomycetidae</taxon>
        <taxon>Chaetothyriales</taxon>
        <taxon>Herpotrichiellaceae</taxon>
        <taxon>Cladophialophora</taxon>
    </lineage>
</organism>
<protein>
    <submittedName>
        <fullName evidence="2">Uncharacterized protein</fullName>
    </submittedName>
</protein>
<keyword evidence="3" id="KW-1185">Reference proteome</keyword>
<dbReference type="Proteomes" id="UP000019473">
    <property type="component" value="Unassembled WGS sequence"/>
</dbReference>
<comment type="caution">
    <text evidence="2">The sequence shown here is derived from an EMBL/GenBank/DDBJ whole genome shotgun (WGS) entry which is preliminary data.</text>
</comment>
<dbReference type="RefSeq" id="XP_007755071.1">
    <property type="nucleotide sequence ID" value="XM_007756881.1"/>
</dbReference>
<sequence>MPKKPASASPSTSFLPPESSLAKRPKYPRPPVAVPGLPSAKKLRVTKVASPNLSLPNSPIQARRNAEEEVVRQEKEEIERMRQAWMQKLHEAEKIADHVEAFLEQEEAELKRSREEEATRRQAWTRKLRKAEQIANLIESFGWDDKTSIDRYLRLRSLVERGKELERCLEDSYKKSGLNPRTREVANAAWHSLVDAFADPNLAWIQPRLDESRRGRRRSLSVREGKPRPSLPSRVRFSLFGIMTLQDDMVDTATMIGVHLHELRQLRRTRLQLFWVPELHSYHKFTLPLEYLADAASLTATRIRDNYIQFRKGAKLLHRPSSRRLAKILVDEPILHHVGKVHWLSRVIVRDIRHELSQISASVLQRELFSTYQPLATYNAYSPVLKNYIDFAGRDRSPGKLHSLSARHLKLQRDILLQRDFTWLWAGISKASSLDRCWSNDYHASMDQAHTGSPASPITRLLVPSAQVDAGRTAPWATPTPLYPLGPAVPILYVTTFSGLTSVLHRFSSPERCKHLAFDIVQTPGTKCYPGVQFLTLASEHEVAVIQFAAISYFSILQAETFEDVMKNPSILKVGVDVESQQRLLADGPGIEVEGLVELHTSEHHDIPLKHLSPNNGRSRRVSSMAARSLGFSLPPLDLDQAVNDIISFKSVGRTRAVDPLPFLTHIASRAYAILQIYLASTTGGSFTSAPAAHPLLGPVEVYGQAGKPERYSELRSSRMKYLKCMARFLVSRTAFRAQLDSPATNLSSRLQLKKRLMAYFLFTTFNERLETVEEILGMSQVASNILAIVDAAKLPLRTQDAGLLERHRKIYHEDMPIRKVQYTPDIPLRARTSMAPTTASQKAEPMTAPVAQVAWKSKNPPPARKKRTPTASSGLKKPNSHFADQSTSTSLEIQPLGSRALGSDSVQIRRLATDRLNRVERRRLQTRIKRQFVRARMQVGDQKAEDLSASATPDSLRAGTWLLRKHPGGKKSNKGTTAHEGDPWLPRTAESSNQAREAIRSTINDPGKGRTLTLPNKGTIRTMDGLIRGRRRRRIRSFERKSLGGTEAAGT</sequence>
<dbReference type="InterPro" id="IPR036397">
    <property type="entry name" value="RNaseH_sf"/>
</dbReference>
<feature type="region of interest" description="Disordered" evidence="1">
    <location>
        <begin position="965"/>
        <end position="996"/>
    </location>
</feature>
<feature type="compositionally biased region" description="Polar residues" evidence="1">
    <location>
        <begin position="883"/>
        <end position="893"/>
    </location>
</feature>
<dbReference type="SUPFAM" id="SSF53098">
    <property type="entry name" value="Ribonuclease H-like"/>
    <property type="match status" value="1"/>
</dbReference>
<reference evidence="2 3" key="1">
    <citation type="submission" date="2013-03" db="EMBL/GenBank/DDBJ databases">
        <title>The Genome Sequence of Cladophialophora yegresii CBS 114405.</title>
        <authorList>
            <consortium name="The Broad Institute Genomics Platform"/>
            <person name="Cuomo C."/>
            <person name="de Hoog S."/>
            <person name="Gorbushina A."/>
            <person name="Walker B."/>
            <person name="Young S.K."/>
            <person name="Zeng Q."/>
            <person name="Gargeya S."/>
            <person name="Fitzgerald M."/>
            <person name="Haas B."/>
            <person name="Abouelleil A."/>
            <person name="Allen A.W."/>
            <person name="Alvarado L."/>
            <person name="Arachchi H.M."/>
            <person name="Berlin A.M."/>
            <person name="Chapman S.B."/>
            <person name="Gainer-Dewar J."/>
            <person name="Goldberg J."/>
            <person name="Griggs A."/>
            <person name="Gujja S."/>
            <person name="Hansen M."/>
            <person name="Howarth C."/>
            <person name="Imamovic A."/>
            <person name="Ireland A."/>
            <person name="Larimer J."/>
            <person name="McCowan C."/>
            <person name="Murphy C."/>
            <person name="Pearson M."/>
            <person name="Poon T.W."/>
            <person name="Priest M."/>
            <person name="Roberts A."/>
            <person name="Saif S."/>
            <person name="Shea T."/>
            <person name="Sisk P."/>
            <person name="Sykes S."/>
            <person name="Wortman J."/>
            <person name="Nusbaum C."/>
            <person name="Birren B."/>
        </authorList>
    </citation>
    <scope>NUCLEOTIDE SEQUENCE [LARGE SCALE GENOMIC DNA]</scope>
    <source>
        <strain evidence="2 3">CBS 114405</strain>
    </source>
</reference>
<feature type="compositionally biased region" description="Basic residues" evidence="1">
    <location>
        <begin position="965"/>
        <end position="974"/>
    </location>
</feature>
<feature type="region of interest" description="Disordered" evidence="1">
    <location>
        <begin position="1032"/>
        <end position="1052"/>
    </location>
</feature>
<dbReference type="HOGENOM" id="CLU_277565_0_0_1"/>
<evidence type="ECO:0000313" key="2">
    <source>
        <dbReference type="EMBL" id="EXJ62417.1"/>
    </source>
</evidence>